<feature type="transmembrane region" description="Helical" evidence="11">
    <location>
        <begin position="116"/>
        <end position="137"/>
    </location>
</feature>
<keyword evidence="11" id="KW-1003">Cell membrane</keyword>
<feature type="transmembrane region" description="Helical" evidence="11">
    <location>
        <begin position="164"/>
        <end position="186"/>
    </location>
</feature>
<dbReference type="HAMAP" id="MF_01393">
    <property type="entry name" value="ATP_synth_a_bact"/>
    <property type="match status" value="1"/>
</dbReference>
<keyword evidence="10 11" id="KW-0066">ATP synthesis</keyword>
<dbReference type="InterPro" id="IPR045082">
    <property type="entry name" value="ATP_syn_F0_a_bact/chloroplast"/>
</dbReference>
<keyword evidence="9 11" id="KW-0472">Membrane</keyword>
<dbReference type="NCBIfam" id="NF004479">
    <property type="entry name" value="PRK05815.1-4"/>
    <property type="match status" value="1"/>
</dbReference>
<dbReference type="SUPFAM" id="SSF81336">
    <property type="entry name" value="F1F0 ATP synthase subunit A"/>
    <property type="match status" value="1"/>
</dbReference>
<dbReference type="PRINTS" id="PR00123">
    <property type="entry name" value="ATPASEA"/>
</dbReference>
<keyword evidence="5 11" id="KW-0812">Transmembrane</keyword>
<dbReference type="RefSeq" id="WP_280606223.1">
    <property type="nucleotide sequence ID" value="NZ_CP123639.1"/>
</dbReference>
<evidence type="ECO:0000256" key="10">
    <source>
        <dbReference type="ARBA" id="ARBA00023310"/>
    </source>
</evidence>
<evidence type="ECO:0000256" key="7">
    <source>
        <dbReference type="ARBA" id="ARBA00022989"/>
    </source>
</evidence>
<name>A0ABV4DP16_9LACO</name>
<dbReference type="NCBIfam" id="TIGR01131">
    <property type="entry name" value="ATP_synt_6_or_A"/>
    <property type="match status" value="1"/>
</dbReference>
<keyword evidence="3 11" id="KW-0813">Transport</keyword>
<evidence type="ECO:0000313" key="14">
    <source>
        <dbReference type="Proteomes" id="UP001565236"/>
    </source>
</evidence>
<gene>
    <name evidence="11 13" type="primary">atpB</name>
    <name evidence="13" type="ORF">AALT52_04880</name>
</gene>
<dbReference type="PANTHER" id="PTHR42823:SF3">
    <property type="entry name" value="ATP SYNTHASE SUBUNIT A, CHLOROPLASTIC"/>
    <property type="match status" value="1"/>
</dbReference>
<accession>A0ABV4DP16</accession>
<evidence type="ECO:0000256" key="8">
    <source>
        <dbReference type="ARBA" id="ARBA00023065"/>
    </source>
</evidence>
<evidence type="ECO:0000256" key="2">
    <source>
        <dbReference type="ARBA" id="ARBA00006810"/>
    </source>
</evidence>
<evidence type="ECO:0000256" key="9">
    <source>
        <dbReference type="ARBA" id="ARBA00023136"/>
    </source>
</evidence>
<comment type="caution">
    <text evidence="13">The sequence shown here is derived from an EMBL/GenBank/DDBJ whole genome shotgun (WGS) entry which is preliminary data.</text>
</comment>
<dbReference type="InterPro" id="IPR000568">
    <property type="entry name" value="ATP_synth_F0_asu"/>
</dbReference>
<dbReference type="CDD" id="cd00310">
    <property type="entry name" value="ATP-synt_Fo_a_6"/>
    <property type="match status" value="1"/>
</dbReference>
<keyword evidence="8 11" id="KW-0406">Ion transport</keyword>
<dbReference type="EMBL" id="JBCLUF010000013">
    <property type="protein sequence ID" value="MEY8662225.1"/>
    <property type="molecule type" value="Genomic_DNA"/>
</dbReference>
<evidence type="ECO:0000256" key="1">
    <source>
        <dbReference type="ARBA" id="ARBA00004141"/>
    </source>
</evidence>
<keyword evidence="7 11" id="KW-1133">Transmembrane helix</keyword>
<sequence length="238" mass="26581">MNEEAQVLEFFGIPFNVGNCLSGLVSAVVVFLLIFFFSRKLTLKPTGKQNMIEWMIDFTNGIVKSAMPDEQGKQYGLLAFTLFLFIFVSNQIGLAIQLPINGVTYLKSPTASPATTFTLAFLVLVLAHGMGISKFGFKGYVKNSYFSPMPVLLPMNLLEQFTNFLTLALRLYGNIFSGEVLLTTIYDQLAKSNGLWTFIPAIPLEIIWQAFSVFIGSIQAYVFVTLTMVYISQKVEKE</sequence>
<keyword evidence="6 11" id="KW-0375">Hydrogen ion transport</keyword>
<dbReference type="Proteomes" id="UP001565236">
    <property type="component" value="Unassembled WGS sequence"/>
</dbReference>
<feature type="transmembrane region" description="Helical" evidence="11">
    <location>
        <begin position="75"/>
        <end position="96"/>
    </location>
</feature>
<dbReference type="PANTHER" id="PTHR42823">
    <property type="entry name" value="ATP SYNTHASE SUBUNIT A, CHLOROPLASTIC"/>
    <property type="match status" value="1"/>
</dbReference>
<feature type="transmembrane region" description="Helical" evidence="11">
    <location>
        <begin position="12"/>
        <end position="37"/>
    </location>
</feature>
<evidence type="ECO:0000256" key="12">
    <source>
        <dbReference type="RuleBase" id="RU000483"/>
    </source>
</evidence>
<dbReference type="InterPro" id="IPR023011">
    <property type="entry name" value="ATP_synth_F0_asu_AS"/>
</dbReference>
<proteinExistence type="inferred from homology"/>
<dbReference type="PROSITE" id="PS00449">
    <property type="entry name" value="ATPASE_A"/>
    <property type="match status" value="1"/>
</dbReference>
<evidence type="ECO:0000256" key="11">
    <source>
        <dbReference type="HAMAP-Rule" id="MF_01393"/>
    </source>
</evidence>
<evidence type="ECO:0000313" key="13">
    <source>
        <dbReference type="EMBL" id="MEY8662225.1"/>
    </source>
</evidence>
<dbReference type="Pfam" id="PF00119">
    <property type="entry name" value="ATP-synt_A"/>
    <property type="match status" value="1"/>
</dbReference>
<reference evidence="13 14" key="1">
    <citation type="submission" date="2024-03" db="EMBL/GenBank/DDBJ databases">
        <title>Mouse gut bacterial collection (mGBC) of GemPharmatech.</title>
        <authorList>
            <person name="He Y."/>
            <person name="Dong L."/>
            <person name="Wu D."/>
            <person name="Gao X."/>
            <person name="Lin Z."/>
        </authorList>
    </citation>
    <scope>NUCLEOTIDE SEQUENCE [LARGE SCALE GENOMIC DNA]</scope>
    <source>
        <strain evidence="13 14">15-30</strain>
    </source>
</reference>
<comment type="subcellular location">
    <subcellularLocation>
        <location evidence="11 12">Cell membrane</location>
        <topology evidence="11 12">Multi-pass membrane protein</topology>
    </subcellularLocation>
    <subcellularLocation>
        <location evidence="1">Membrane</location>
        <topology evidence="1">Multi-pass membrane protein</topology>
    </subcellularLocation>
</comment>
<comment type="similarity">
    <text evidence="2 11 12">Belongs to the ATPase A chain family.</text>
</comment>
<evidence type="ECO:0000256" key="5">
    <source>
        <dbReference type="ARBA" id="ARBA00022692"/>
    </source>
</evidence>
<keyword evidence="14" id="KW-1185">Reference proteome</keyword>
<dbReference type="Gene3D" id="1.20.120.220">
    <property type="entry name" value="ATP synthase, F0 complex, subunit A"/>
    <property type="match status" value="1"/>
</dbReference>
<comment type="function">
    <text evidence="11 12">Key component of the proton channel; it plays a direct role in the translocation of protons across the membrane.</text>
</comment>
<keyword evidence="4 11" id="KW-0138">CF(0)</keyword>
<feature type="transmembrane region" description="Helical" evidence="11">
    <location>
        <begin position="206"/>
        <end position="231"/>
    </location>
</feature>
<evidence type="ECO:0000256" key="4">
    <source>
        <dbReference type="ARBA" id="ARBA00022547"/>
    </source>
</evidence>
<protein>
    <recommendedName>
        <fullName evidence="11 12">ATP synthase subunit a</fullName>
    </recommendedName>
    <alternativeName>
        <fullName evidence="11">ATP synthase F0 sector subunit a</fullName>
    </alternativeName>
    <alternativeName>
        <fullName evidence="11">F-ATPase subunit 6</fullName>
    </alternativeName>
</protein>
<dbReference type="InterPro" id="IPR035908">
    <property type="entry name" value="F0_ATP_A_sf"/>
</dbReference>
<evidence type="ECO:0000256" key="6">
    <source>
        <dbReference type="ARBA" id="ARBA00022781"/>
    </source>
</evidence>
<evidence type="ECO:0000256" key="3">
    <source>
        <dbReference type="ARBA" id="ARBA00022448"/>
    </source>
</evidence>
<organism evidence="13 14">
    <name type="scientific">Ligilactobacillus faecis</name>
    <dbReference type="NCBI Taxonomy" id="762833"/>
    <lineage>
        <taxon>Bacteria</taxon>
        <taxon>Bacillati</taxon>
        <taxon>Bacillota</taxon>
        <taxon>Bacilli</taxon>
        <taxon>Lactobacillales</taxon>
        <taxon>Lactobacillaceae</taxon>
        <taxon>Ligilactobacillus</taxon>
    </lineage>
</organism>